<evidence type="ECO:0000256" key="1">
    <source>
        <dbReference type="SAM" id="MobiDB-lite"/>
    </source>
</evidence>
<organism evidence="2 3">
    <name type="scientific">Prorocentrum cordatum</name>
    <dbReference type="NCBI Taxonomy" id="2364126"/>
    <lineage>
        <taxon>Eukaryota</taxon>
        <taxon>Sar</taxon>
        <taxon>Alveolata</taxon>
        <taxon>Dinophyceae</taxon>
        <taxon>Prorocentrales</taxon>
        <taxon>Prorocentraceae</taxon>
        <taxon>Prorocentrum</taxon>
    </lineage>
</organism>
<sequence length="430" mass="46764">MSGSADHVAQKVAFAAVLEAIIAVPMRRALQEHLLRQAVATASTVAMGGGGVLMKGKKAPGSTDAVLSEFEAVLQGAGEALGLERKATSEDVRHALRAIGEESLAKDWAGFRAGRRALAHPKPGLTNSVMSKLVRGHANSHSESDTTAEAPLTQAPEASTDDFSDFGEKVSKLERVCEQLLKHHSDNEAVHAKLVAKYALVDYCYNMRNTMQDLKLQDKFEANDLDAIGKAVQDTLQWSDKPLVADAAEFEGKRRELEGIVNPIMIKAVESCCYNMRGTLQDLKLQDKFESRDLDNIEEAVNDTLHWLHLPQAANVAALVGKHRELEGIANPIFDKVRKAQTKQKELEGIANPVAVHVSQTSGCADTSASVVVAQAGAVSDPDADERRECMDIISNSWLAPRCEATRATLLEKDIHELRNIAYTSQNKPF</sequence>
<evidence type="ECO:0000313" key="3">
    <source>
        <dbReference type="Proteomes" id="UP001189429"/>
    </source>
</evidence>
<gene>
    <name evidence="2" type="ORF">PCOR1329_LOCUS74716</name>
</gene>
<accession>A0ABN9XB81</accession>
<name>A0ABN9XB81_9DINO</name>
<protein>
    <submittedName>
        <fullName evidence="2">Uncharacterized protein</fullName>
    </submittedName>
</protein>
<dbReference type="InterPro" id="IPR029048">
    <property type="entry name" value="HSP70_C_sf"/>
</dbReference>
<evidence type="ECO:0000313" key="2">
    <source>
        <dbReference type="EMBL" id="CAK0896179.1"/>
    </source>
</evidence>
<dbReference type="SUPFAM" id="SSF100934">
    <property type="entry name" value="Heat shock protein 70kD (HSP70), C-terminal subdomain"/>
    <property type="match status" value="2"/>
</dbReference>
<dbReference type="Proteomes" id="UP001189429">
    <property type="component" value="Unassembled WGS sequence"/>
</dbReference>
<dbReference type="EMBL" id="CAUYUJ010020152">
    <property type="protein sequence ID" value="CAK0896179.1"/>
    <property type="molecule type" value="Genomic_DNA"/>
</dbReference>
<dbReference type="Gene3D" id="1.20.1270.10">
    <property type="match status" value="2"/>
</dbReference>
<proteinExistence type="predicted"/>
<feature type="region of interest" description="Disordered" evidence="1">
    <location>
        <begin position="135"/>
        <end position="161"/>
    </location>
</feature>
<reference evidence="2" key="1">
    <citation type="submission" date="2023-10" db="EMBL/GenBank/DDBJ databases">
        <authorList>
            <person name="Chen Y."/>
            <person name="Shah S."/>
            <person name="Dougan E. K."/>
            <person name="Thang M."/>
            <person name="Chan C."/>
        </authorList>
    </citation>
    <scope>NUCLEOTIDE SEQUENCE [LARGE SCALE GENOMIC DNA]</scope>
</reference>
<keyword evidence="3" id="KW-1185">Reference proteome</keyword>
<comment type="caution">
    <text evidence="2">The sequence shown here is derived from an EMBL/GenBank/DDBJ whole genome shotgun (WGS) entry which is preliminary data.</text>
</comment>